<dbReference type="EMBL" id="JAWXXX010000001">
    <property type="protein sequence ID" value="MDX5894143.1"/>
    <property type="molecule type" value="Genomic_DNA"/>
</dbReference>
<dbReference type="STRING" id="42256.RradSPS_1453"/>
<evidence type="ECO:0000313" key="3">
    <source>
        <dbReference type="Proteomes" id="UP000025229"/>
    </source>
</evidence>
<proteinExistence type="predicted"/>
<evidence type="ECO:0000313" key="1">
    <source>
        <dbReference type="EMBL" id="AHY46736.1"/>
    </source>
</evidence>
<protein>
    <submittedName>
        <fullName evidence="1">Uncharacterized protein</fullName>
    </submittedName>
</protein>
<dbReference type="AlphaFoldDB" id="A0A023X3G7"/>
<sequence length="71" mass="7340">MSAGLGAGCSVRILHEGGREGEVGCELGVMARGERDLAHACERLLFGFADLGVRLDAVVEVALEKGSDEPG</sequence>
<accession>A0A023X3G7</accession>
<name>A0A023X3G7_RUBRA</name>
<gene>
    <name evidence="1" type="ORF">RradSPS_1453</name>
    <name evidence="2" type="ORF">SIL72_08880</name>
</gene>
<reference evidence="1 3" key="1">
    <citation type="submission" date="2014-03" db="EMBL/GenBank/DDBJ databases">
        <title>Complete genome sequence of the Radio-Resistant Rubrobacter radiotolerans RSPS-4.</title>
        <authorList>
            <person name="Egas C.C."/>
            <person name="Barroso C.C."/>
            <person name="Froufe H.J.C."/>
            <person name="Pacheco J.J."/>
            <person name="Albuquerque L.L."/>
            <person name="da Costa M.M.S."/>
        </authorList>
    </citation>
    <scope>NUCLEOTIDE SEQUENCE [LARGE SCALE GENOMIC DNA]</scope>
    <source>
        <strain evidence="1 3">RSPS-4</strain>
    </source>
</reference>
<dbReference type="EMBL" id="CP007514">
    <property type="protein sequence ID" value="AHY46736.1"/>
    <property type="molecule type" value="Genomic_DNA"/>
</dbReference>
<reference evidence="2" key="2">
    <citation type="submission" date="2023-11" db="EMBL/GenBank/DDBJ databases">
        <title>MicrobeMod: A computational toolkit for identifying prokaryotic methylation and restriction-modification with nanopore sequencing.</title>
        <authorList>
            <person name="Crits-Christoph A."/>
            <person name="Kang S.C."/>
            <person name="Lee H."/>
            <person name="Ostrov N."/>
        </authorList>
    </citation>
    <scope>NUCLEOTIDE SEQUENCE</scope>
    <source>
        <strain evidence="2">ATCC 51242</strain>
    </source>
</reference>
<keyword evidence="3" id="KW-1185">Reference proteome</keyword>
<organism evidence="1 3">
    <name type="scientific">Rubrobacter radiotolerans</name>
    <name type="common">Arthrobacter radiotolerans</name>
    <dbReference type="NCBI Taxonomy" id="42256"/>
    <lineage>
        <taxon>Bacteria</taxon>
        <taxon>Bacillati</taxon>
        <taxon>Actinomycetota</taxon>
        <taxon>Rubrobacteria</taxon>
        <taxon>Rubrobacterales</taxon>
        <taxon>Rubrobacteraceae</taxon>
        <taxon>Rubrobacter</taxon>
    </lineage>
</organism>
<dbReference type="RefSeq" id="WP_143533929.1">
    <property type="nucleotide sequence ID" value="NZ_CP007514.1"/>
</dbReference>
<dbReference type="KEGG" id="rrd:RradSPS_1453"/>
<dbReference type="Proteomes" id="UP000025229">
    <property type="component" value="Chromosome"/>
</dbReference>
<dbReference type="HOGENOM" id="CLU_2737575_0_0_11"/>
<evidence type="ECO:0000313" key="2">
    <source>
        <dbReference type="EMBL" id="MDX5894143.1"/>
    </source>
</evidence>
<dbReference type="Proteomes" id="UP001281130">
    <property type="component" value="Unassembled WGS sequence"/>
</dbReference>